<dbReference type="NCBIfam" id="TIGR00254">
    <property type="entry name" value="GGDEF"/>
    <property type="match status" value="1"/>
</dbReference>
<dbReference type="SMART" id="SM00091">
    <property type="entry name" value="PAS"/>
    <property type="match status" value="1"/>
</dbReference>
<dbReference type="SUPFAM" id="SSF55785">
    <property type="entry name" value="PYP-like sensor domain (PAS domain)"/>
    <property type="match status" value="1"/>
</dbReference>
<dbReference type="InterPro" id="IPR029787">
    <property type="entry name" value="Nucleotide_cyclase"/>
</dbReference>
<feature type="domain" description="GGDEF" evidence="2">
    <location>
        <begin position="305"/>
        <end position="440"/>
    </location>
</feature>
<dbReference type="Gene3D" id="3.30.70.270">
    <property type="match status" value="1"/>
</dbReference>
<sequence length="444" mass="48086">MRRITELEVARDLWDHLPLGVLVIDDLGDVRMANERALLMTGWSSIDEVAGRTVFDFIVDDDLAFVMAGMDRNVDFSGVVLGPFRLRYIARDGSTHWSECWAYEAPPSVGFAGHVVTLTGESVSDGLNTAMRGIASGVELCTSLGEIAQSLEKFPVVATSAILAMDDTNVLGVAGTWPLDLAPADRMDGTPWAAIATHGDGGEIGIGELPPQWREAARRAGVNAVWTAGIDVDGRRRGVLVMWRRMCPPPTPNQRRHIDEALAVAALAYSQHDHRTHLAEAAQRDHLTGVGNRARLAQAIDDGLAPSGVLYIDIDDFKAINDRHGHAVGDQVLRTIATRLDHLLGPHDQLFRIGGDEFLIVSGEAGRPVDAGHMAHLAERMVEEASQPAHVGGTHIDVGISIGVAHDAERPHLGTLMARADRELFGAKRSGKRRWQADSDLLLC</sequence>
<dbReference type="RefSeq" id="WP_133867899.1">
    <property type="nucleotide sequence ID" value="NZ_SOAU01000001.1"/>
</dbReference>
<dbReference type="Proteomes" id="UP000294558">
    <property type="component" value="Unassembled WGS sequence"/>
</dbReference>
<dbReference type="Gene3D" id="3.30.450.20">
    <property type="entry name" value="PAS domain"/>
    <property type="match status" value="1"/>
</dbReference>
<evidence type="ECO:0000313" key="3">
    <source>
        <dbReference type="EMBL" id="TDT15452.1"/>
    </source>
</evidence>
<dbReference type="InterPro" id="IPR000160">
    <property type="entry name" value="GGDEF_dom"/>
</dbReference>
<reference evidence="3 4" key="1">
    <citation type="submission" date="2019-03" db="EMBL/GenBank/DDBJ databases">
        <title>Sequencing the genomes of 1000 actinobacteria strains.</title>
        <authorList>
            <person name="Klenk H.-P."/>
        </authorList>
    </citation>
    <scope>NUCLEOTIDE SEQUENCE [LARGE SCALE GENOMIC DNA]</scope>
    <source>
        <strain evidence="3 4">DSM 18936</strain>
    </source>
</reference>
<dbReference type="InterPro" id="IPR035965">
    <property type="entry name" value="PAS-like_dom_sf"/>
</dbReference>
<dbReference type="SMART" id="SM00267">
    <property type="entry name" value="GGDEF"/>
    <property type="match status" value="1"/>
</dbReference>
<dbReference type="CDD" id="cd00130">
    <property type="entry name" value="PAS"/>
    <property type="match status" value="1"/>
</dbReference>
<proteinExistence type="predicted"/>
<dbReference type="PANTHER" id="PTHR44757">
    <property type="entry name" value="DIGUANYLATE CYCLASE DGCP"/>
    <property type="match status" value="1"/>
</dbReference>
<dbReference type="InterPro" id="IPR052155">
    <property type="entry name" value="Biofilm_reg_signaling"/>
</dbReference>
<evidence type="ECO:0000313" key="4">
    <source>
        <dbReference type="Proteomes" id="UP000294558"/>
    </source>
</evidence>
<dbReference type="InterPro" id="IPR013767">
    <property type="entry name" value="PAS_fold"/>
</dbReference>
<dbReference type="NCBIfam" id="TIGR00229">
    <property type="entry name" value="sensory_box"/>
    <property type="match status" value="1"/>
</dbReference>
<dbReference type="AlphaFoldDB" id="A0A4R7HWI1"/>
<evidence type="ECO:0000259" key="2">
    <source>
        <dbReference type="PROSITE" id="PS50887"/>
    </source>
</evidence>
<dbReference type="Pfam" id="PF00989">
    <property type="entry name" value="PAS"/>
    <property type="match status" value="1"/>
</dbReference>
<name>A0A4R7HWI1_9ACTN</name>
<feature type="domain" description="PAS" evidence="1">
    <location>
        <begin position="6"/>
        <end position="77"/>
    </location>
</feature>
<comment type="caution">
    <text evidence="3">The sequence shown here is derived from an EMBL/GenBank/DDBJ whole genome shotgun (WGS) entry which is preliminary data.</text>
</comment>
<dbReference type="CDD" id="cd01949">
    <property type="entry name" value="GGDEF"/>
    <property type="match status" value="1"/>
</dbReference>
<dbReference type="InterPro" id="IPR043128">
    <property type="entry name" value="Rev_trsase/Diguanyl_cyclase"/>
</dbReference>
<dbReference type="GO" id="GO:0006355">
    <property type="term" value="P:regulation of DNA-templated transcription"/>
    <property type="evidence" value="ECO:0007669"/>
    <property type="project" value="InterPro"/>
</dbReference>
<protein>
    <submittedName>
        <fullName evidence="3">PAS domain S-box-containing protein/diguanylate cyclase (GGDEF)-like protein</fullName>
    </submittedName>
</protein>
<dbReference type="PROSITE" id="PS50887">
    <property type="entry name" value="GGDEF"/>
    <property type="match status" value="1"/>
</dbReference>
<dbReference type="EMBL" id="SOAU01000001">
    <property type="protein sequence ID" value="TDT15452.1"/>
    <property type="molecule type" value="Genomic_DNA"/>
</dbReference>
<dbReference type="PANTHER" id="PTHR44757:SF2">
    <property type="entry name" value="BIOFILM ARCHITECTURE MAINTENANCE PROTEIN MBAA"/>
    <property type="match status" value="1"/>
</dbReference>
<dbReference type="PROSITE" id="PS50112">
    <property type="entry name" value="PAS"/>
    <property type="match status" value="1"/>
</dbReference>
<evidence type="ECO:0000259" key="1">
    <source>
        <dbReference type="PROSITE" id="PS50112"/>
    </source>
</evidence>
<gene>
    <name evidence="3" type="ORF">BDK89_1022</name>
</gene>
<keyword evidence="4" id="KW-1185">Reference proteome</keyword>
<dbReference type="SUPFAM" id="SSF55073">
    <property type="entry name" value="Nucleotide cyclase"/>
    <property type="match status" value="1"/>
</dbReference>
<dbReference type="InterPro" id="IPR000014">
    <property type="entry name" value="PAS"/>
</dbReference>
<organism evidence="3 4">
    <name type="scientific">Ilumatobacter fluminis</name>
    <dbReference type="NCBI Taxonomy" id="467091"/>
    <lineage>
        <taxon>Bacteria</taxon>
        <taxon>Bacillati</taxon>
        <taxon>Actinomycetota</taxon>
        <taxon>Acidimicrobiia</taxon>
        <taxon>Acidimicrobiales</taxon>
        <taxon>Ilumatobacteraceae</taxon>
        <taxon>Ilumatobacter</taxon>
    </lineage>
</organism>
<dbReference type="OrthoDB" id="23692at2"/>
<accession>A0A4R7HWI1</accession>
<dbReference type="Pfam" id="PF00990">
    <property type="entry name" value="GGDEF"/>
    <property type="match status" value="1"/>
</dbReference>